<evidence type="ECO:0000313" key="6">
    <source>
        <dbReference type="EMBL" id="TMW96647.1"/>
    </source>
</evidence>
<accession>A0A6N2BPN0</accession>
<comment type="similarity">
    <text evidence="2">Belongs to the plant self-incompatibility (S1) protein family.</text>
</comment>
<protein>
    <recommendedName>
        <fullName evidence="7">S-protein homolog</fullName>
    </recommendedName>
</protein>
<comment type="caution">
    <text evidence="6">The sequence shown here is derived from an EMBL/GenBank/DDBJ whole genome shotgun (WGS) entry which is preliminary data.</text>
</comment>
<evidence type="ECO:0000256" key="5">
    <source>
        <dbReference type="ARBA" id="ARBA00022729"/>
    </source>
</evidence>
<evidence type="ECO:0000256" key="4">
    <source>
        <dbReference type="ARBA" id="ARBA00022525"/>
    </source>
</evidence>
<evidence type="ECO:0000256" key="3">
    <source>
        <dbReference type="ARBA" id="ARBA00022471"/>
    </source>
</evidence>
<dbReference type="EMBL" id="RXGB01002028">
    <property type="protein sequence ID" value="TMW96647.1"/>
    <property type="molecule type" value="Genomic_DNA"/>
</dbReference>
<evidence type="ECO:0008006" key="7">
    <source>
        <dbReference type="Google" id="ProtNLM"/>
    </source>
</evidence>
<gene>
    <name evidence="6" type="ORF">EJD97_007043</name>
</gene>
<keyword evidence="3" id="KW-0713">Self-incompatibility</keyword>
<evidence type="ECO:0000256" key="1">
    <source>
        <dbReference type="ARBA" id="ARBA00004613"/>
    </source>
</evidence>
<comment type="subcellular location">
    <subcellularLocation>
        <location evidence="1">Secreted</location>
    </subcellularLocation>
</comment>
<reference evidence="6" key="1">
    <citation type="submission" date="2019-05" db="EMBL/GenBank/DDBJ databases">
        <title>The de novo reference genome and transcriptome assemblies of the wild tomato species Solanum chilense.</title>
        <authorList>
            <person name="Stam R."/>
            <person name="Nosenko T."/>
            <person name="Hoerger A.C."/>
            <person name="Stephan W."/>
            <person name="Seidel M.A."/>
            <person name="Kuhn J.M.M."/>
            <person name="Haberer G."/>
            <person name="Tellier A."/>
        </authorList>
    </citation>
    <scope>NUCLEOTIDE SEQUENCE</scope>
    <source>
        <tissue evidence="6">Mature leaves</tissue>
    </source>
</reference>
<dbReference type="GO" id="GO:0005576">
    <property type="term" value="C:extracellular region"/>
    <property type="evidence" value="ECO:0007669"/>
    <property type="project" value="UniProtKB-SubCell"/>
</dbReference>
<dbReference type="AlphaFoldDB" id="A0A6N2BPN0"/>
<name>A0A6N2BPN0_SOLCI</name>
<keyword evidence="5" id="KW-0732">Signal</keyword>
<sequence>MEPGESYQMAPRYDHKGNNTVSCEMKLRDKHGVFMLFDSNDDKTCHSANEACEWSIREDGLCMLIEDNCVIFKWNTTTHYSFRNIASEPIKYVARGNK</sequence>
<organism evidence="6">
    <name type="scientific">Solanum chilense</name>
    <name type="common">Tomato</name>
    <name type="synonym">Lycopersicon chilense</name>
    <dbReference type="NCBI Taxonomy" id="4083"/>
    <lineage>
        <taxon>Eukaryota</taxon>
        <taxon>Viridiplantae</taxon>
        <taxon>Streptophyta</taxon>
        <taxon>Embryophyta</taxon>
        <taxon>Tracheophyta</taxon>
        <taxon>Spermatophyta</taxon>
        <taxon>Magnoliopsida</taxon>
        <taxon>eudicotyledons</taxon>
        <taxon>Gunneridae</taxon>
        <taxon>Pentapetalae</taxon>
        <taxon>asterids</taxon>
        <taxon>lamiids</taxon>
        <taxon>Solanales</taxon>
        <taxon>Solanaceae</taxon>
        <taxon>Solanoideae</taxon>
        <taxon>Solaneae</taxon>
        <taxon>Solanum</taxon>
        <taxon>Solanum subgen. Lycopersicon</taxon>
    </lineage>
</organism>
<proteinExistence type="inferred from homology"/>
<dbReference type="GO" id="GO:0060320">
    <property type="term" value="P:rejection of self pollen"/>
    <property type="evidence" value="ECO:0007669"/>
    <property type="project" value="UniProtKB-KW"/>
</dbReference>
<keyword evidence="4" id="KW-0964">Secreted</keyword>
<evidence type="ECO:0000256" key="2">
    <source>
        <dbReference type="ARBA" id="ARBA00005581"/>
    </source>
</evidence>
<dbReference type="InterPro" id="IPR010264">
    <property type="entry name" value="Self-incomp_S1"/>
</dbReference>
<dbReference type="Pfam" id="PF05938">
    <property type="entry name" value="Self-incomp_S1"/>
    <property type="match status" value="1"/>
</dbReference>